<dbReference type="InterPro" id="IPR016181">
    <property type="entry name" value="Acyl_CoA_acyltransferase"/>
</dbReference>
<name>A0A8J2UC47_9BACT</name>
<gene>
    <name evidence="6" type="ORF">GCM10011511_17870</name>
</gene>
<accession>A0A8J2UC47</accession>
<comment type="catalytic activity">
    <reaction evidence="4">
        <text>L-methionine sulfone + acetyl-CoA = N-acetyl-L-methionine sulfone + CoA + H(+)</text>
        <dbReference type="Rhea" id="RHEA:47656"/>
        <dbReference type="ChEBI" id="CHEBI:15378"/>
        <dbReference type="ChEBI" id="CHEBI:57287"/>
        <dbReference type="ChEBI" id="CHEBI:57288"/>
        <dbReference type="ChEBI" id="CHEBI:87824"/>
        <dbReference type="ChEBI" id="CHEBI:87825"/>
    </reaction>
</comment>
<keyword evidence="7" id="KW-1185">Reference proteome</keyword>
<protein>
    <submittedName>
        <fullName evidence="6">N-acetyltransferase</fullName>
    </submittedName>
</protein>
<evidence type="ECO:0000256" key="4">
    <source>
        <dbReference type="ARBA" id="ARBA00051334"/>
    </source>
</evidence>
<proteinExistence type="predicted"/>
<organism evidence="6 7">
    <name type="scientific">Puia dinghuensis</name>
    <dbReference type="NCBI Taxonomy" id="1792502"/>
    <lineage>
        <taxon>Bacteria</taxon>
        <taxon>Pseudomonadati</taxon>
        <taxon>Bacteroidota</taxon>
        <taxon>Chitinophagia</taxon>
        <taxon>Chitinophagales</taxon>
        <taxon>Chitinophagaceae</taxon>
        <taxon>Puia</taxon>
    </lineage>
</organism>
<dbReference type="Pfam" id="PF00583">
    <property type="entry name" value="Acetyltransf_1"/>
    <property type="match status" value="1"/>
</dbReference>
<feature type="domain" description="N-acetyltransferase" evidence="5">
    <location>
        <begin position="2"/>
        <end position="160"/>
    </location>
</feature>
<comment type="caution">
    <text evidence="6">The sequence shown here is derived from an EMBL/GenBank/DDBJ whole genome shotgun (WGS) entry which is preliminary data.</text>
</comment>
<evidence type="ECO:0000256" key="1">
    <source>
        <dbReference type="ARBA" id="ARBA00022679"/>
    </source>
</evidence>
<keyword evidence="1" id="KW-0808">Transferase</keyword>
<dbReference type="PANTHER" id="PTHR43072">
    <property type="entry name" value="N-ACETYLTRANSFERASE"/>
    <property type="match status" value="1"/>
</dbReference>
<evidence type="ECO:0000256" key="3">
    <source>
        <dbReference type="ARBA" id="ARBA00050603"/>
    </source>
</evidence>
<dbReference type="SUPFAM" id="SSF55729">
    <property type="entry name" value="Acyl-CoA N-acyltransferases (Nat)"/>
    <property type="match status" value="1"/>
</dbReference>
<evidence type="ECO:0000256" key="2">
    <source>
        <dbReference type="ARBA" id="ARBA00023315"/>
    </source>
</evidence>
<dbReference type="InterPro" id="IPR000182">
    <property type="entry name" value="GNAT_dom"/>
</dbReference>
<reference evidence="6" key="2">
    <citation type="submission" date="2020-09" db="EMBL/GenBank/DDBJ databases">
        <authorList>
            <person name="Sun Q."/>
            <person name="Zhou Y."/>
        </authorList>
    </citation>
    <scope>NUCLEOTIDE SEQUENCE</scope>
    <source>
        <strain evidence="6">CGMCC 1.15448</strain>
    </source>
</reference>
<dbReference type="PROSITE" id="PS51186">
    <property type="entry name" value="GNAT"/>
    <property type="match status" value="1"/>
</dbReference>
<dbReference type="Proteomes" id="UP000607559">
    <property type="component" value="Unassembled WGS sequence"/>
</dbReference>
<dbReference type="EMBL" id="BMJC01000002">
    <property type="protein sequence ID" value="GGA94975.1"/>
    <property type="molecule type" value="Genomic_DNA"/>
</dbReference>
<keyword evidence="2" id="KW-0012">Acyltransferase</keyword>
<dbReference type="Gene3D" id="3.40.630.30">
    <property type="match status" value="1"/>
</dbReference>
<evidence type="ECO:0000313" key="7">
    <source>
        <dbReference type="Proteomes" id="UP000607559"/>
    </source>
</evidence>
<reference evidence="6" key="1">
    <citation type="journal article" date="2014" name="Int. J. Syst. Evol. Microbiol.">
        <title>Complete genome sequence of Corynebacterium casei LMG S-19264T (=DSM 44701T), isolated from a smear-ripened cheese.</title>
        <authorList>
            <consortium name="US DOE Joint Genome Institute (JGI-PGF)"/>
            <person name="Walter F."/>
            <person name="Albersmeier A."/>
            <person name="Kalinowski J."/>
            <person name="Ruckert C."/>
        </authorList>
    </citation>
    <scope>NUCLEOTIDE SEQUENCE</scope>
    <source>
        <strain evidence="6">CGMCC 1.15448</strain>
    </source>
</reference>
<dbReference type="FunFam" id="3.40.630.30:FF:000026">
    <property type="entry name" value="Phosphinothricin acetyltransferase"/>
    <property type="match status" value="1"/>
</dbReference>
<evidence type="ECO:0000313" key="6">
    <source>
        <dbReference type="EMBL" id="GGA94975.1"/>
    </source>
</evidence>
<dbReference type="AlphaFoldDB" id="A0A8J2UC47"/>
<dbReference type="PANTHER" id="PTHR43072:SF23">
    <property type="entry name" value="UPF0039 PROTEIN C11D3.02C"/>
    <property type="match status" value="1"/>
</dbReference>
<dbReference type="GO" id="GO:0016747">
    <property type="term" value="F:acyltransferase activity, transferring groups other than amino-acyl groups"/>
    <property type="evidence" value="ECO:0007669"/>
    <property type="project" value="InterPro"/>
</dbReference>
<sequence>MIIVRDASEADLPALLAIYNQVILHTTAVYTYEQQTMEARAAWYMDKIAARYPVFIAEEEGRVVGFSSYGPFRAWPAYKYTVENSVYVSEDQRGKGIGKLLIRPLIESAKSQGFHAIIAGIDAANDASLRLHASFGFQEVAHFRQVGYKFGRWLDLKFMELLLDTPANPVEG</sequence>
<dbReference type="RefSeq" id="WP_229688837.1">
    <property type="nucleotide sequence ID" value="NZ_BMJC01000002.1"/>
</dbReference>
<comment type="catalytic activity">
    <reaction evidence="3">
        <text>L-methionine sulfoximine + acetyl-CoA = N-acetyl-L-methionine sulfoximine + CoA + H(+)</text>
        <dbReference type="Rhea" id="RHEA:47660"/>
        <dbReference type="ChEBI" id="CHEBI:15378"/>
        <dbReference type="ChEBI" id="CHEBI:57287"/>
        <dbReference type="ChEBI" id="CHEBI:57288"/>
        <dbReference type="ChEBI" id="CHEBI:87826"/>
        <dbReference type="ChEBI" id="CHEBI:87827"/>
    </reaction>
</comment>
<evidence type="ECO:0000259" key="5">
    <source>
        <dbReference type="PROSITE" id="PS51186"/>
    </source>
</evidence>
<dbReference type="CDD" id="cd04301">
    <property type="entry name" value="NAT_SF"/>
    <property type="match status" value="1"/>
</dbReference>